<organism evidence="2 3">
    <name type="scientific">Ancylostoma ceylanicum</name>
    <dbReference type="NCBI Taxonomy" id="53326"/>
    <lineage>
        <taxon>Eukaryota</taxon>
        <taxon>Metazoa</taxon>
        <taxon>Ecdysozoa</taxon>
        <taxon>Nematoda</taxon>
        <taxon>Chromadorea</taxon>
        <taxon>Rhabditida</taxon>
        <taxon>Rhabditina</taxon>
        <taxon>Rhabditomorpha</taxon>
        <taxon>Strongyloidea</taxon>
        <taxon>Ancylostomatidae</taxon>
        <taxon>Ancylostomatinae</taxon>
        <taxon>Ancylostoma</taxon>
    </lineage>
</organism>
<keyword evidence="3" id="KW-1185">Reference proteome</keyword>
<dbReference type="Proteomes" id="UP000024635">
    <property type="component" value="Unassembled WGS sequence"/>
</dbReference>
<dbReference type="InterPro" id="IPR009878">
    <property type="entry name" value="Phlebovirus_G2_fusion"/>
</dbReference>
<dbReference type="OrthoDB" id="5825988at2759"/>
<evidence type="ECO:0000259" key="1">
    <source>
        <dbReference type="Pfam" id="PF07245"/>
    </source>
</evidence>
<evidence type="ECO:0000313" key="3">
    <source>
        <dbReference type="Proteomes" id="UP000024635"/>
    </source>
</evidence>
<dbReference type="EMBL" id="JARK01001369">
    <property type="protein sequence ID" value="EYC16491.1"/>
    <property type="molecule type" value="Genomic_DNA"/>
</dbReference>
<dbReference type="Pfam" id="PF07245">
    <property type="entry name" value="Phlebovirus_G2"/>
    <property type="match status" value="1"/>
</dbReference>
<sequence length="96" mass="10799">MKYAYTGAKGKEETNIVRVEAQTTREEKDGNITVEFITTPNVPLLSTVFLRAVNSRNQETSTADRNDVFALRCPTMDSAWNLKQVEEYLPSVTNPS</sequence>
<protein>
    <recommendedName>
        <fullName evidence="1">Phlebovirus glycoprotein G2 fusion domain-containing protein</fullName>
    </recommendedName>
</protein>
<reference evidence="3" key="1">
    <citation type="journal article" date="2015" name="Nat. Genet.">
        <title>The genome and transcriptome of the zoonotic hookworm Ancylostoma ceylanicum identify infection-specific gene families.</title>
        <authorList>
            <person name="Schwarz E.M."/>
            <person name="Hu Y."/>
            <person name="Antoshechkin I."/>
            <person name="Miller M.M."/>
            <person name="Sternberg P.W."/>
            <person name="Aroian R.V."/>
        </authorList>
    </citation>
    <scope>NUCLEOTIDE SEQUENCE</scope>
    <source>
        <strain evidence="3">HY135</strain>
    </source>
</reference>
<gene>
    <name evidence="2" type="primary">Acey_s0033.g2689</name>
    <name evidence="2" type="ORF">Y032_0033g2689</name>
</gene>
<dbReference type="AlphaFoldDB" id="A0A016UNJ4"/>
<comment type="caution">
    <text evidence="2">The sequence shown here is derived from an EMBL/GenBank/DDBJ whole genome shotgun (WGS) entry which is preliminary data.</text>
</comment>
<evidence type="ECO:0000313" key="2">
    <source>
        <dbReference type="EMBL" id="EYC16491.1"/>
    </source>
</evidence>
<name>A0A016UNJ4_9BILA</name>
<proteinExistence type="predicted"/>
<feature type="domain" description="Phlebovirus glycoprotein G2 fusion" evidence="1">
    <location>
        <begin position="3"/>
        <end position="82"/>
    </location>
</feature>
<accession>A0A016UNJ4</accession>